<dbReference type="OMA" id="AGVMMMK"/>
<dbReference type="AlphaFoldDB" id="K1X060"/>
<dbReference type="Pfam" id="PF13561">
    <property type="entry name" value="adh_short_C2"/>
    <property type="match status" value="1"/>
</dbReference>
<dbReference type="InterPro" id="IPR020904">
    <property type="entry name" value="Sc_DH/Rdtase_CS"/>
</dbReference>
<dbReference type="InParanoid" id="K1X060"/>
<accession>K1X060</accession>
<dbReference type="SUPFAM" id="SSF51735">
    <property type="entry name" value="NAD(P)-binding Rossmann-fold domains"/>
    <property type="match status" value="1"/>
</dbReference>
<sequence length="262" mass="27487">MSTLSLAGKVAIVTGSSRGIGAATALELGKRGAKVVITFVRPSSEKLADDLVAKIKGFNNGADAIKVQADMASLDSPRVIVDQTVAAFGSSIDILVNNAGVEIMKPLANATLEDYDKIMNVNVRGTIFLTRAVIPHLRAPGRIINIGSIVGRIGFPATTVYTASKGALDAMTRCWAAEFGAFGHTVNSVNPGPTETDMFDDIVTNAGEGGSRVVEFQKSVTPLEHRLATAEDIALTIAMVAEPSCRWITGQCIQASGGMHMN</sequence>
<reference evidence="5 6" key="1">
    <citation type="journal article" date="2012" name="BMC Genomics">
        <title>Sequencing the genome of Marssonina brunnea reveals fungus-poplar co-evolution.</title>
        <authorList>
            <person name="Zhu S."/>
            <person name="Cao Y.-Z."/>
            <person name="Jiang C."/>
            <person name="Tan B.-Y."/>
            <person name="Wang Z."/>
            <person name="Feng S."/>
            <person name="Zhang L."/>
            <person name="Su X.-H."/>
            <person name="Brejova B."/>
            <person name="Vinar T."/>
            <person name="Xu M."/>
            <person name="Wang M.-X."/>
            <person name="Zhang S.-G."/>
            <person name="Huang M.-R."/>
            <person name="Wu R."/>
            <person name="Zhou Y."/>
        </authorList>
    </citation>
    <scope>NUCLEOTIDE SEQUENCE [LARGE SCALE GENOMIC DNA]</scope>
    <source>
        <strain evidence="5 6">MB_m1</strain>
    </source>
</reference>
<dbReference type="InterPro" id="IPR036291">
    <property type="entry name" value="NAD(P)-bd_dom_sf"/>
</dbReference>
<dbReference type="eggNOG" id="KOG0725">
    <property type="taxonomic scope" value="Eukaryota"/>
</dbReference>
<dbReference type="SMART" id="SM00822">
    <property type="entry name" value="PKS_KR"/>
    <property type="match status" value="1"/>
</dbReference>
<feature type="domain" description="Ketoreductase" evidence="4">
    <location>
        <begin position="9"/>
        <end position="196"/>
    </location>
</feature>
<dbReference type="PRINTS" id="PR00081">
    <property type="entry name" value="GDHRDH"/>
</dbReference>
<evidence type="ECO:0000259" key="4">
    <source>
        <dbReference type="SMART" id="SM00822"/>
    </source>
</evidence>
<dbReference type="PANTHER" id="PTHR43975">
    <property type="entry name" value="ZGC:101858"/>
    <property type="match status" value="1"/>
</dbReference>
<dbReference type="HOGENOM" id="CLU_010194_1_3_1"/>
<evidence type="ECO:0000313" key="5">
    <source>
        <dbReference type="EMBL" id="EKD18357.1"/>
    </source>
</evidence>
<dbReference type="EMBL" id="JH921433">
    <property type="protein sequence ID" value="EKD18357.1"/>
    <property type="molecule type" value="Genomic_DNA"/>
</dbReference>
<dbReference type="GeneID" id="18759285"/>
<dbReference type="RefSeq" id="XP_007291239.1">
    <property type="nucleotide sequence ID" value="XM_007291177.1"/>
</dbReference>
<gene>
    <name evidence="5" type="ORF">MBM_03350</name>
</gene>
<keyword evidence="6" id="KW-1185">Reference proteome</keyword>
<comment type="similarity">
    <text evidence="1">Belongs to the short-chain dehydrogenases/reductases (SDR) family.</text>
</comment>
<keyword evidence="2" id="KW-0521">NADP</keyword>
<keyword evidence="3" id="KW-0560">Oxidoreductase</keyword>
<protein>
    <submittedName>
        <fullName evidence="5">3-ketoacyl-acyl carrier protein reductase</fullName>
    </submittedName>
</protein>
<dbReference type="PANTHER" id="PTHR43975:SF2">
    <property type="entry name" value="EG:BACR7A4.14 PROTEIN-RELATED"/>
    <property type="match status" value="1"/>
</dbReference>
<dbReference type="OrthoDB" id="47007at2759"/>
<organism evidence="5 6">
    <name type="scientific">Marssonina brunnea f. sp. multigermtubi (strain MB_m1)</name>
    <name type="common">Marssonina leaf spot fungus</name>
    <dbReference type="NCBI Taxonomy" id="1072389"/>
    <lineage>
        <taxon>Eukaryota</taxon>
        <taxon>Fungi</taxon>
        <taxon>Dikarya</taxon>
        <taxon>Ascomycota</taxon>
        <taxon>Pezizomycotina</taxon>
        <taxon>Leotiomycetes</taxon>
        <taxon>Helotiales</taxon>
        <taxon>Drepanopezizaceae</taxon>
        <taxon>Drepanopeziza</taxon>
    </lineage>
</organism>
<dbReference type="STRING" id="1072389.K1X060"/>
<evidence type="ECO:0000256" key="3">
    <source>
        <dbReference type="ARBA" id="ARBA00023002"/>
    </source>
</evidence>
<evidence type="ECO:0000256" key="2">
    <source>
        <dbReference type="ARBA" id="ARBA00022857"/>
    </source>
</evidence>
<proteinExistence type="inferred from homology"/>
<dbReference type="PRINTS" id="PR00080">
    <property type="entry name" value="SDRFAMILY"/>
</dbReference>
<dbReference type="KEGG" id="mbe:MBM_03350"/>
<dbReference type="Gene3D" id="3.40.50.720">
    <property type="entry name" value="NAD(P)-binding Rossmann-like Domain"/>
    <property type="match status" value="1"/>
</dbReference>
<dbReference type="FunFam" id="3.40.50.720:FF:000374">
    <property type="entry name" value="3-oxoacyl-(Acyl-carrier-protein) reductase"/>
    <property type="match status" value="1"/>
</dbReference>
<dbReference type="Proteomes" id="UP000006753">
    <property type="component" value="Unassembled WGS sequence"/>
</dbReference>
<evidence type="ECO:0000313" key="6">
    <source>
        <dbReference type="Proteomes" id="UP000006753"/>
    </source>
</evidence>
<dbReference type="PROSITE" id="PS00061">
    <property type="entry name" value="ADH_SHORT"/>
    <property type="match status" value="1"/>
</dbReference>
<dbReference type="GO" id="GO:0016491">
    <property type="term" value="F:oxidoreductase activity"/>
    <property type="evidence" value="ECO:0007669"/>
    <property type="project" value="UniProtKB-KW"/>
</dbReference>
<evidence type="ECO:0000256" key="1">
    <source>
        <dbReference type="ARBA" id="ARBA00006484"/>
    </source>
</evidence>
<dbReference type="InterPro" id="IPR057326">
    <property type="entry name" value="KR_dom"/>
</dbReference>
<name>K1X060_MARBU</name>
<dbReference type="InterPro" id="IPR002347">
    <property type="entry name" value="SDR_fam"/>
</dbReference>